<dbReference type="Proteomes" id="UP000770717">
    <property type="component" value="Unassembled WGS sequence"/>
</dbReference>
<reference evidence="1" key="1">
    <citation type="thesis" date="2020" institute="ProQuest LLC" country="789 East Eisenhower Parkway, Ann Arbor, MI, USA">
        <title>Comparative Genomics and Chromosome Evolution.</title>
        <authorList>
            <person name="Mudd A.B."/>
        </authorList>
    </citation>
    <scope>NUCLEOTIDE SEQUENCE</scope>
    <source>
        <strain evidence="1">HN-11 Male</strain>
        <tissue evidence="1">Kidney and liver</tissue>
    </source>
</reference>
<dbReference type="EMBL" id="WNTK01025031">
    <property type="protein sequence ID" value="KAG9461275.1"/>
    <property type="molecule type" value="Genomic_DNA"/>
</dbReference>
<accession>A0A8J6E3G7</accession>
<dbReference type="AlphaFoldDB" id="A0A8J6E3G7"/>
<evidence type="ECO:0000313" key="2">
    <source>
        <dbReference type="Proteomes" id="UP000770717"/>
    </source>
</evidence>
<evidence type="ECO:0000313" key="1">
    <source>
        <dbReference type="EMBL" id="KAG9461275.1"/>
    </source>
</evidence>
<name>A0A8J6E3G7_ELECQ</name>
<proteinExistence type="predicted"/>
<comment type="caution">
    <text evidence="1">The sequence shown here is derived from an EMBL/GenBank/DDBJ whole genome shotgun (WGS) entry which is preliminary data.</text>
</comment>
<keyword evidence="2" id="KW-1185">Reference proteome</keyword>
<protein>
    <submittedName>
        <fullName evidence="1">Uncharacterized protein</fullName>
    </submittedName>
</protein>
<sequence length="104" mass="11641">MVDLPTVILSLAHLKYPYQQKHPILQQCSSETECMGSITKLIASFNLLLVTRIHIRAKQKSSSLSRIAVTAICIYTLCDCELWRNYRGCRGLRLHLGPGALGGR</sequence>
<organism evidence="1 2">
    <name type="scientific">Eleutherodactylus coqui</name>
    <name type="common">Puerto Rican coqui</name>
    <dbReference type="NCBI Taxonomy" id="57060"/>
    <lineage>
        <taxon>Eukaryota</taxon>
        <taxon>Metazoa</taxon>
        <taxon>Chordata</taxon>
        <taxon>Craniata</taxon>
        <taxon>Vertebrata</taxon>
        <taxon>Euteleostomi</taxon>
        <taxon>Amphibia</taxon>
        <taxon>Batrachia</taxon>
        <taxon>Anura</taxon>
        <taxon>Neobatrachia</taxon>
        <taxon>Hyloidea</taxon>
        <taxon>Eleutherodactylidae</taxon>
        <taxon>Eleutherodactylinae</taxon>
        <taxon>Eleutherodactylus</taxon>
        <taxon>Eleutherodactylus</taxon>
    </lineage>
</organism>
<gene>
    <name evidence="1" type="ORF">GDO78_017464</name>
</gene>